<dbReference type="PANTHER" id="PTHR39460">
    <property type="entry name" value="EXPRESSED PROTEIN"/>
    <property type="match status" value="1"/>
</dbReference>
<accession>A0AAD4GUA8</accession>
<reference evidence="4" key="1">
    <citation type="journal article" date="2019" name="Beilstein J. Org. Chem.">
        <title>Nanangenines: drimane sesquiterpenoids as the dominant metabolite cohort of a novel Australian fungus, Aspergillus nanangensis.</title>
        <authorList>
            <person name="Lacey H.J."/>
            <person name="Gilchrist C.L.M."/>
            <person name="Crombie A."/>
            <person name="Kalaitzis J.A."/>
            <person name="Vuong D."/>
            <person name="Rutledge P.J."/>
            <person name="Turner P."/>
            <person name="Pitt J.I."/>
            <person name="Lacey E."/>
            <person name="Chooi Y.H."/>
            <person name="Piggott A.M."/>
        </authorList>
    </citation>
    <scope>NUCLEOTIDE SEQUENCE</scope>
    <source>
        <strain evidence="4">MST-FP2251</strain>
    </source>
</reference>
<reference evidence="4" key="2">
    <citation type="submission" date="2020-02" db="EMBL/GenBank/DDBJ databases">
        <authorList>
            <person name="Gilchrist C.L.M."/>
            <person name="Chooi Y.-H."/>
        </authorList>
    </citation>
    <scope>NUCLEOTIDE SEQUENCE</scope>
    <source>
        <strain evidence="4">MST-FP2251</strain>
    </source>
</reference>
<evidence type="ECO:0000313" key="4">
    <source>
        <dbReference type="EMBL" id="KAF9889465.1"/>
    </source>
</evidence>
<dbReference type="Pfam" id="PF24855">
    <property type="entry name" value="DUF7729"/>
    <property type="match status" value="1"/>
</dbReference>
<protein>
    <recommendedName>
        <fullName evidence="3">DUF7729 domain-containing protein</fullName>
    </recommendedName>
</protein>
<sequence length="349" mass="37625">MSLRPRRHKSPWPLVSLLFLLAGTVVPSHAASMVIARSDLSSAPSGEIVGDDPIINVEPPRASTPPSERAPPPLYDITSNHDDDYDDEEQPDFLTRRTTDPNTLPTAFDTSVSRNFTADSCPEFIDKFLKDSTFTNCHAISFLLRNSKAFFSTLHSAPATSHLLDLACAVDAPKCIKKMADFAAALPKDSACGADYRAGNPIVRDAYTDFITYEPIYRATCLKNPATNDYCFVDAVTNATNPADYDVYSVPYGSSLSSAPYPSCNQCLQATMGIFSQWASVDGQPLVHSYVASAKGVNSKCGDAFTNANVTVGVEKEVSAASWAHTTPDMFLSGGLVALTLGMTMFGLF</sequence>
<feature type="domain" description="DUF7729" evidence="3">
    <location>
        <begin position="104"/>
        <end position="309"/>
    </location>
</feature>
<evidence type="ECO:0000256" key="1">
    <source>
        <dbReference type="SAM" id="MobiDB-lite"/>
    </source>
</evidence>
<proteinExistence type="predicted"/>
<evidence type="ECO:0000256" key="2">
    <source>
        <dbReference type="SAM" id="SignalP"/>
    </source>
</evidence>
<feature type="signal peptide" evidence="2">
    <location>
        <begin position="1"/>
        <end position="30"/>
    </location>
</feature>
<name>A0AAD4GUA8_ASPNN</name>
<dbReference type="EMBL" id="VCAU01000036">
    <property type="protein sequence ID" value="KAF9889465.1"/>
    <property type="molecule type" value="Genomic_DNA"/>
</dbReference>
<feature type="region of interest" description="Disordered" evidence="1">
    <location>
        <begin position="46"/>
        <end position="100"/>
    </location>
</feature>
<dbReference type="AlphaFoldDB" id="A0AAD4GUA8"/>
<organism evidence="4 5">
    <name type="scientific">Aspergillus nanangensis</name>
    <dbReference type="NCBI Taxonomy" id="2582783"/>
    <lineage>
        <taxon>Eukaryota</taxon>
        <taxon>Fungi</taxon>
        <taxon>Dikarya</taxon>
        <taxon>Ascomycota</taxon>
        <taxon>Pezizomycotina</taxon>
        <taxon>Eurotiomycetes</taxon>
        <taxon>Eurotiomycetidae</taxon>
        <taxon>Eurotiales</taxon>
        <taxon>Aspergillaceae</taxon>
        <taxon>Aspergillus</taxon>
        <taxon>Aspergillus subgen. Circumdati</taxon>
    </lineage>
</organism>
<dbReference type="InterPro" id="IPR056146">
    <property type="entry name" value="DUF7729"/>
</dbReference>
<dbReference type="PANTHER" id="PTHR39460:SF1">
    <property type="entry name" value="C6 TRANSCRIPTION FACTOR"/>
    <property type="match status" value="1"/>
</dbReference>
<keyword evidence="2" id="KW-0732">Signal</keyword>
<dbReference type="Proteomes" id="UP001194746">
    <property type="component" value="Unassembled WGS sequence"/>
</dbReference>
<evidence type="ECO:0000259" key="3">
    <source>
        <dbReference type="Pfam" id="PF24855"/>
    </source>
</evidence>
<gene>
    <name evidence="4" type="ORF">FE257_007367</name>
</gene>
<evidence type="ECO:0000313" key="5">
    <source>
        <dbReference type="Proteomes" id="UP001194746"/>
    </source>
</evidence>
<keyword evidence="5" id="KW-1185">Reference proteome</keyword>
<feature type="chain" id="PRO_5041930402" description="DUF7729 domain-containing protein" evidence="2">
    <location>
        <begin position="31"/>
        <end position="349"/>
    </location>
</feature>
<comment type="caution">
    <text evidence="4">The sequence shown here is derived from an EMBL/GenBank/DDBJ whole genome shotgun (WGS) entry which is preliminary data.</text>
</comment>